<dbReference type="InterPro" id="IPR028978">
    <property type="entry name" value="Chorismate_lyase_/UTRA_dom_sf"/>
</dbReference>
<dbReference type="AlphaFoldDB" id="A0A1S2N5P2"/>
<dbReference type="CDD" id="cd07377">
    <property type="entry name" value="WHTH_GntR"/>
    <property type="match status" value="1"/>
</dbReference>
<dbReference type="SUPFAM" id="SSF64288">
    <property type="entry name" value="Chorismate lyase-like"/>
    <property type="match status" value="1"/>
</dbReference>
<proteinExistence type="predicted"/>
<keyword evidence="3" id="KW-0804">Transcription</keyword>
<evidence type="ECO:0000256" key="3">
    <source>
        <dbReference type="ARBA" id="ARBA00023163"/>
    </source>
</evidence>
<dbReference type="PRINTS" id="PR00035">
    <property type="entry name" value="HTHGNTR"/>
</dbReference>
<gene>
    <name evidence="4" type="ORF">LO55_86</name>
</gene>
<sequence length="252" mass="27708">MNPLVQLMHDAAKASLAAGAGKLPLYQQLQRALRQAIDNGVYGPSSALPAERQLALELGISRITVRKAIDSLVDDGLLVRRAGSGNFLNMRIEKNFAKLSSFSEDMRARGRVPRSSWLKRSEGLVTPEEALRLRLSPGTPVYRFNRLRYADDAPMCLEYATIAAFALPSLDAVGDSMYEALEATGNRPVRALQRLSALLLGVEQARLLDAREGDAGLCVERLGFLRDGRAVEFCRSYFRGDTYDFVAELTAA</sequence>
<keyword evidence="2" id="KW-0238">DNA-binding</keyword>
<name>A0A1S2N5P2_9BURK</name>
<dbReference type="Pfam" id="PF07702">
    <property type="entry name" value="UTRA"/>
    <property type="match status" value="1"/>
</dbReference>
<dbReference type="GO" id="GO:0045892">
    <property type="term" value="P:negative regulation of DNA-templated transcription"/>
    <property type="evidence" value="ECO:0007669"/>
    <property type="project" value="TreeGrafter"/>
</dbReference>
<dbReference type="PANTHER" id="PTHR44846">
    <property type="entry name" value="MANNOSYL-D-GLYCERATE TRANSPORT/METABOLISM SYSTEM REPRESSOR MNGR-RELATED"/>
    <property type="match status" value="1"/>
</dbReference>
<dbReference type="PROSITE" id="PS50949">
    <property type="entry name" value="HTH_GNTR"/>
    <property type="match status" value="1"/>
</dbReference>
<dbReference type="SMART" id="SM00866">
    <property type="entry name" value="UTRA"/>
    <property type="match status" value="1"/>
</dbReference>
<dbReference type="InterPro" id="IPR050679">
    <property type="entry name" value="Bact_HTH_transcr_reg"/>
</dbReference>
<dbReference type="GO" id="GO:0003677">
    <property type="term" value="F:DNA binding"/>
    <property type="evidence" value="ECO:0007669"/>
    <property type="project" value="UniProtKB-KW"/>
</dbReference>
<dbReference type="InterPro" id="IPR036388">
    <property type="entry name" value="WH-like_DNA-bd_sf"/>
</dbReference>
<dbReference type="GO" id="GO:0003700">
    <property type="term" value="F:DNA-binding transcription factor activity"/>
    <property type="evidence" value="ECO:0007669"/>
    <property type="project" value="InterPro"/>
</dbReference>
<dbReference type="Gene3D" id="3.40.1410.10">
    <property type="entry name" value="Chorismate lyase-like"/>
    <property type="match status" value="1"/>
</dbReference>
<dbReference type="RefSeq" id="WP_143054425.1">
    <property type="nucleotide sequence ID" value="NZ_DAMAFS010000039.1"/>
</dbReference>
<evidence type="ECO:0000256" key="1">
    <source>
        <dbReference type="ARBA" id="ARBA00023015"/>
    </source>
</evidence>
<dbReference type="Proteomes" id="UP000180246">
    <property type="component" value="Unassembled WGS sequence"/>
</dbReference>
<reference evidence="4 5" key="1">
    <citation type="submission" date="2014-10" db="EMBL/GenBank/DDBJ databases">
        <authorList>
            <person name="Seo M.-J."/>
            <person name="Seok Y.J."/>
            <person name="Cha I.-T."/>
        </authorList>
    </citation>
    <scope>NUCLEOTIDE SEQUENCE [LARGE SCALE GENOMIC DNA]</scope>
    <source>
        <strain evidence="4 5">NEU</strain>
    </source>
</reference>
<dbReference type="SUPFAM" id="SSF46785">
    <property type="entry name" value="Winged helix' DNA-binding domain"/>
    <property type="match status" value="1"/>
</dbReference>
<protein>
    <submittedName>
        <fullName evidence="4">UTRA domain protein</fullName>
    </submittedName>
</protein>
<evidence type="ECO:0000256" key="2">
    <source>
        <dbReference type="ARBA" id="ARBA00023125"/>
    </source>
</evidence>
<dbReference type="Gene3D" id="1.10.10.10">
    <property type="entry name" value="Winged helix-like DNA-binding domain superfamily/Winged helix DNA-binding domain"/>
    <property type="match status" value="1"/>
</dbReference>
<evidence type="ECO:0000313" key="5">
    <source>
        <dbReference type="Proteomes" id="UP000180246"/>
    </source>
</evidence>
<evidence type="ECO:0000313" key="4">
    <source>
        <dbReference type="EMBL" id="OIJ40381.1"/>
    </source>
</evidence>
<comment type="caution">
    <text evidence="4">The sequence shown here is derived from an EMBL/GenBank/DDBJ whole genome shotgun (WGS) entry which is preliminary data.</text>
</comment>
<accession>A0A1S2N5P2</accession>
<dbReference type="EMBL" id="JRYB01000001">
    <property type="protein sequence ID" value="OIJ40381.1"/>
    <property type="molecule type" value="Genomic_DNA"/>
</dbReference>
<dbReference type="InterPro" id="IPR036390">
    <property type="entry name" value="WH_DNA-bd_sf"/>
</dbReference>
<dbReference type="InterPro" id="IPR011663">
    <property type="entry name" value="UTRA"/>
</dbReference>
<dbReference type="Pfam" id="PF00392">
    <property type="entry name" value="GntR"/>
    <property type="match status" value="1"/>
</dbReference>
<dbReference type="SMART" id="SM00345">
    <property type="entry name" value="HTH_GNTR"/>
    <property type="match status" value="1"/>
</dbReference>
<organism evidence="4 5">
    <name type="scientific">Massilia timonae</name>
    <dbReference type="NCBI Taxonomy" id="47229"/>
    <lineage>
        <taxon>Bacteria</taxon>
        <taxon>Pseudomonadati</taxon>
        <taxon>Pseudomonadota</taxon>
        <taxon>Betaproteobacteria</taxon>
        <taxon>Burkholderiales</taxon>
        <taxon>Oxalobacteraceae</taxon>
        <taxon>Telluria group</taxon>
        <taxon>Massilia</taxon>
    </lineage>
</organism>
<keyword evidence="1" id="KW-0805">Transcription regulation</keyword>
<dbReference type="InterPro" id="IPR000524">
    <property type="entry name" value="Tscrpt_reg_HTH_GntR"/>
</dbReference>
<dbReference type="PANTHER" id="PTHR44846:SF1">
    <property type="entry name" value="MANNOSYL-D-GLYCERATE TRANSPORT_METABOLISM SYSTEM REPRESSOR MNGR-RELATED"/>
    <property type="match status" value="1"/>
</dbReference>